<comment type="caution">
    <text evidence="2">The sequence shown here is derived from an EMBL/GenBank/DDBJ whole genome shotgun (WGS) entry which is preliminary data.</text>
</comment>
<proteinExistence type="predicted"/>
<dbReference type="InterPro" id="IPR001279">
    <property type="entry name" value="Metallo-B-lactamas"/>
</dbReference>
<dbReference type="EMBL" id="JACNEP010000009">
    <property type="protein sequence ID" value="MBC3766698.1"/>
    <property type="molecule type" value="Genomic_DNA"/>
</dbReference>
<dbReference type="SUPFAM" id="SSF56281">
    <property type="entry name" value="Metallo-hydrolase/oxidoreductase"/>
    <property type="match status" value="1"/>
</dbReference>
<evidence type="ECO:0000259" key="1">
    <source>
        <dbReference type="Pfam" id="PF00753"/>
    </source>
</evidence>
<reference evidence="2" key="1">
    <citation type="journal article" date="2018" name="Int. J. Syst. Evol. Microbiol.">
        <title>Neptunicella marina gen. nov., sp. nov., isolated from surface seawater.</title>
        <authorList>
            <person name="Liu X."/>
            <person name="Lai Q."/>
            <person name="Du Y."/>
            <person name="Zhang X."/>
            <person name="Liu Z."/>
            <person name="Sun F."/>
            <person name="Shao Z."/>
        </authorList>
    </citation>
    <scope>NUCLEOTIDE SEQUENCE</scope>
    <source>
        <strain evidence="2">S27-2</strain>
    </source>
</reference>
<sequence length="396" mass="44380">MKIKMYPAENGDAFLLCSDEVNILVDGGYAKTFSSYVRPDLESMANNEEHLELVIVTHIDSDHIGGIIRFLMLNGGAQVNSIIPLKGIWHNSLRALTSESEADISPSNLEVLNAIKRRGHPKRQAQDITSVDEISAKQGSTLASLIHAGQYIWNEGDGTKSVCVDSVQQKTFSNGFVKVLSPSKLRLANLLKTWKKDLRRYGFNGSVNSNQVIDDAFEFNFEHRNDTQINKQSFVSARSQKRLEDIYTPDNSIANGSSIATLIELNGTRVLMLADAWAEDVLEELQKMKSQGESMVFDAIKISHHGSNHNTSPDLLSLVDSPIYFISSNGSKHSHPDIELLREIVNREAKFTRTLYFNYSTPESREIKDFQTTSGATFIVEENAIDWIEITKEYEC</sequence>
<organism evidence="2 3">
    <name type="scientific">Neptunicella marina</name>
    <dbReference type="NCBI Taxonomy" id="2125989"/>
    <lineage>
        <taxon>Bacteria</taxon>
        <taxon>Pseudomonadati</taxon>
        <taxon>Pseudomonadota</taxon>
        <taxon>Gammaproteobacteria</taxon>
        <taxon>Alteromonadales</taxon>
        <taxon>Alteromonadaceae</taxon>
        <taxon>Neptunicella</taxon>
    </lineage>
</organism>
<gene>
    <name evidence="2" type="ORF">H8B19_12480</name>
</gene>
<dbReference type="InterPro" id="IPR036866">
    <property type="entry name" value="RibonucZ/Hydroxyglut_hydro"/>
</dbReference>
<reference evidence="2" key="2">
    <citation type="submission" date="2020-08" db="EMBL/GenBank/DDBJ databases">
        <authorList>
            <person name="Lai Q."/>
        </authorList>
    </citation>
    <scope>NUCLEOTIDE SEQUENCE</scope>
    <source>
        <strain evidence="2">S27-2</strain>
    </source>
</reference>
<dbReference type="RefSeq" id="WP_186507225.1">
    <property type="nucleotide sequence ID" value="NZ_JACNEP010000009.1"/>
</dbReference>
<dbReference type="AlphaFoldDB" id="A0A8J6IWB3"/>
<accession>A0A8J6IWB3</accession>
<dbReference type="InterPro" id="IPR052159">
    <property type="entry name" value="Competence_DNA_uptake"/>
</dbReference>
<dbReference type="Gene3D" id="3.60.15.10">
    <property type="entry name" value="Ribonuclease Z/Hydroxyacylglutathione hydrolase-like"/>
    <property type="match status" value="1"/>
</dbReference>
<keyword evidence="3" id="KW-1185">Reference proteome</keyword>
<dbReference type="Pfam" id="PF00753">
    <property type="entry name" value="Lactamase_B"/>
    <property type="match status" value="1"/>
</dbReference>
<dbReference type="PANTHER" id="PTHR30619">
    <property type="entry name" value="DNA INTERNALIZATION/COMPETENCE PROTEIN COMEC/REC2"/>
    <property type="match status" value="1"/>
</dbReference>
<dbReference type="Proteomes" id="UP000601768">
    <property type="component" value="Unassembled WGS sequence"/>
</dbReference>
<dbReference type="NCBIfam" id="NF041809">
    <property type="entry name" value="Avs1a"/>
    <property type="match status" value="1"/>
</dbReference>
<protein>
    <submittedName>
        <fullName evidence="2">MBL fold metallo-hydrolase</fullName>
    </submittedName>
</protein>
<evidence type="ECO:0000313" key="3">
    <source>
        <dbReference type="Proteomes" id="UP000601768"/>
    </source>
</evidence>
<name>A0A8J6IWB3_9ALTE</name>
<evidence type="ECO:0000313" key="2">
    <source>
        <dbReference type="EMBL" id="MBC3766698.1"/>
    </source>
</evidence>
<dbReference type="PANTHER" id="PTHR30619:SF1">
    <property type="entry name" value="RECOMBINATION PROTEIN 2"/>
    <property type="match status" value="1"/>
</dbReference>
<feature type="domain" description="Metallo-beta-lactamase" evidence="1">
    <location>
        <begin position="9"/>
        <end position="70"/>
    </location>
</feature>